<reference evidence="2" key="1">
    <citation type="submission" date="2023-10" db="EMBL/GenBank/DDBJ databases">
        <authorList>
            <person name="Chen Y."/>
            <person name="Shah S."/>
            <person name="Dougan E. K."/>
            <person name="Thang M."/>
            <person name="Chan C."/>
        </authorList>
    </citation>
    <scope>NUCLEOTIDE SEQUENCE [LARGE SCALE GENOMIC DNA]</scope>
</reference>
<organism evidence="2 3">
    <name type="scientific">Prorocentrum cordatum</name>
    <dbReference type="NCBI Taxonomy" id="2364126"/>
    <lineage>
        <taxon>Eukaryota</taxon>
        <taxon>Sar</taxon>
        <taxon>Alveolata</taxon>
        <taxon>Dinophyceae</taxon>
        <taxon>Prorocentrales</taxon>
        <taxon>Prorocentraceae</taxon>
        <taxon>Prorocentrum</taxon>
    </lineage>
</organism>
<dbReference type="Proteomes" id="UP001189429">
    <property type="component" value="Unassembled WGS sequence"/>
</dbReference>
<feature type="region of interest" description="Disordered" evidence="1">
    <location>
        <begin position="171"/>
        <end position="195"/>
    </location>
</feature>
<keyword evidence="3" id="KW-1185">Reference proteome</keyword>
<comment type="caution">
    <text evidence="2">The sequence shown here is derived from an EMBL/GenBank/DDBJ whole genome shotgun (WGS) entry which is preliminary data.</text>
</comment>
<sequence length="352" mass="38605">MVDVALKHHRARLQGKPSPDPYLKVWDAQSQVSAALSWDAGSAELWLEAGNLTLTLAGLMRAINEGDLLHDCLGYWAHALELEAAASAGGQRPLASRLRGWLKQLAAAPEPEMKTSVRTRVLLQVRGDAWKAVQRWAKDPPLARGIPQRKMGRVERQIGLISAQAEKGLDDTCTQASTDDGCDARGPGAAPRPRQGGDWLGAKLGEGKQLVFPTTIYRTNLRQELGAALFHKLSTVAAAKYSEYSEKMRKKSATITEYDINNRFFSFQEVNEHAFSNPRVVKKWPELYGTDEFKTILRLARNASLAYFNHSGIDVEGAALHVGAGGSCGPRSTRKTLLFRDATGGTRTRSQS</sequence>
<accession>A0ABN9VUB2</accession>
<name>A0ABN9VUB2_9DINO</name>
<evidence type="ECO:0000256" key="1">
    <source>
        <dbReference type="SAM" id="MobiDB-lite"/>
    </source>
</evidence>
<protein>
    <submittedName>
        <fullName evidence="2">Uncharacterized protein</fullName>
    </submittedName>
</protein>
<evidence type="ECO:0000313" key="3">
    <source>
        <dbReference type="Proteomes" id="UP001189429"/>
    </source>
</evidence>
<proteinExistence type="predicted"/>
<evidence type="ECO:0000313" key="2">
    <source>
        <dbReference type="EMBL" id="CAK0876051.1"/>
    </source>
</evidence>
<feature type="compositionally biased region" description="Low complexity" evidence="1">
    <location>
        <begin position="184"/>
        <end position="194"/>
    </location>
</feature>
<dbReference type="EMBL" id="CAUYUJ010017593">
    <property type="protein sequence ID" value="CAK0876051.1"/>
    <property type="molecule type" value="Genomic_DNA"/>
</dbReference>
<gene>
    <name evidence="2" type="ORF">PCOR1329_LOCUS60568</name>
</gene>